<organism evidence="1 2">
    <name type="scientific">Spodoptera exigua</name>
    <name type="common">Beet armyworm</name>
    <name type="synonym">Noctua fulgens</name>
    <dbReference type="NCBI Taxonomy" id="7107"/>
    <lineage>
        <taxon>Eukaryota</taxon>
        <taxon>Metazoa</taxon>
        <taxon>Ecdysozoa</taxon>
        <taxon>Arthropoda</taxon>
        <taxon>Hexapoda</taxon>
        <taxon>Insecta</taxon>
        <taxon>Pterygota</taxon>
        <taxon>Neoptera</taxon>
        <taxon>Endopterygota</taxon>
        <taxon>Lepidoptera</taxon>
        <taxon>Glossata</taxon>
        <taxon>Ditrysia</taxon>
        <taxon>Noctuoidea</taxon>
        <taxon>Noctuidae</taxon>
        <taxon>Amphipyrinae</taxon>
        <taxon>Spodoptera</taxon>
    </lineage>
</organism>
<dbReference type="EMBL" id="JACEFF010000058">
    <property type="protein sequence ID" value="KAH9645009.1"/>
    <property type="molecule type" value="Genomic_DNA"/>
</dbReference>
<gene>
    <name evidence="1" type="ORF">HF086_003339</name>
</gene>
<comment type="caution">
    <text evidence="1">The sequence shown here is derived from an EMBL/GenBank/DDBJ whole genome shotgun (WGS) entry which is preliminary data.</text>
</comment>
<dbReference type="AlphaFoldDB" id="A0A922MY71"/>
<dbReference type="Proteomes" id="UP000814243">
    <property type="component" value="Unassembled WGS sequence"/>
</dbReference>
<name>A0A922MY71_SPOEX</name>
<protein>
    <submittedName>
        <fullName evidence="1">Uncharacterized protein</fullName>
    </submittedName>
</protein>
<reference evidence="1" key="1">
    <citation type="journal article" date="2021" name="G3 (Bethesda)">
        <title>Genome and transcriptome analysis of the beet armyworm Spodoptera exigua reveals targets for pest control. .</title>
        <authorList>
            <person name="Simon S."/>
            <person name="Breeschoten T."/>
            <person name="Jansen H.J."/>
            <person name="Dirks R.P."/>
            <person name="Schranz M.E."/>
            <person name="Ros V.I.D."/>
        </authorList>
    </citation>
    <scope>NUCLEOTIDE SEQUENCE</scope>
    <source>
        <strain evidence="1">TB_SE_WUR_2020</strain>
    </source>
</reference>
<evidence type="ECO:0000313" key="2">
    <source>
        <dbReference type="Proteomes" id="UP000814243"/>
    </source>
</evidence>
<evidence type="ECO:0000313" key="1">
    <source>
        <dbReference type="EMBL" id="KAH9645009.1"/>
    </source>
</evidence>
<sequence>MSILLYSVEYSDNIRLEEAIEAILQDGDDDEYDLAIIPPYPNALTDGGADEDMGACFMPQDILGTIETTSEVCDRKSAICEELNGLNSVQIFENLFDMIITNSKLFANQHNRHDIQLDSSSLKRVLGVRIFQVQ</sequence>
<proteinExistence type="predicted"/>
<accession>A0A922MY71</accession>